<gene>
    <name evidence="2" type="ORF">SAMN05444158_0304</name>
</gene>
<dbReference type="Proteomes" id="UP000243904">
    <property type="component" value="Chromosome I"/>
</dbReference>
<keyword evidence="3" id="KW-1185">Reference proteome</keyword>
<organism evidence="2 3">
    <name type="scientific">Bradyrhizobium canariense</name>
    <dbReference type="NCBI Taxonomy" id="255045"/>
    <lineage>
        <taxon>Bacteria</taxon>
        <taxon>Pseudomonadati</taxon>
        <taxon>Pseudomonadota</taxon>
        <taxon>Alphaproteobacteria</taxon>
        <taxon>Hyphomicrobiales</taxon>
        <taxon>Nitrobacteraceae</taxon>
        <taxon>Bradyrhizobium</taxon>
    </lineage>
</organism>
<keyword evidence="1" id="KW-0812">Transmembrane</keyword>
<evidence type="ECO:0000313" key="3">
    <source>
        <dbReference type="Proteomes" id="UP000243904"/>
    </source>
</evidence>
<accession>A0A1H1MNX8</accession>
<dbReference type="RefSeq" id="WP_146686072.1">
    <property type="nucleotide sequence ID" value="NZ_LT629750.1"/>
</dbReference>
<keyword evidence="1" id="KW-1133">Transmembrane helix</keyword>
<proteinExistence type="predicted"/>
<dbReference type="AlphaFoldDB" id="A0A1H1MNX8"/>
<keyword evidence="1" id="KW-0472">Membrane</keyword>
<reference evidence="3" key="1">
    <citation type="submission" date="2016-10" db="EMBL/GenBank/DDBJ databases">
        <authorList>
            <person name="Varghese N."/>
            <person name="Submissions S."/>
        </authorList>
    </citation>
    <scope>NUCLEOTIDE SEQUENCE [LARGE SCALE GENOMIC DNA]</scope>
    <source>
        <strain evidence="3">GAS369</strain>
    </source>
</reference>
<name>A0A1H1MNX8_9BRAD</name>
<sequence>MLPLIVFITIPVLAVAFLSGRFTAKYAAERGRSERAWFLFGALLFPLFPVQWMVLGLLPRK</sequence>
<protein>
    <submittedName>
        <fullName evidence="2">Uncharacterized protein</fullName>
    </submittedName>
</protein>
<evidence type="ECO:0000256" key="1">
    <source>
        <dbReference type="SAM" id="Phobius"/>
    </source>
</evidence>
<feature type="transmembrane region" description="Helical" evidence="1">
    <location>
        <begin position="6"/>
        <end position="24"/>
    </location>
</feature>
<feature type="transmembrane region" description="Helical" evidence="1">
    <location>
        <begin position="36"/>
        <end position="58"/>
    </location>
</feature>
<evidence type="ECO:0000313" key="2">
    <source>
        <dbReference type="EMBL" id="SDR88501.1"/>
    </source>
</evidence>
<dbReference type="EMBL" id="LT629750">
    <property type="protein sequence ID" value="SDR88501.1"/>
    <property type="molecule type" value="Genomic_DNA"/>
</dbReference>